<sequence length="79" mass="8539">MRISASAESTQASIKLVHIYDCALASFLGKAPFAFVGFAERDGEVMNLAKYSDLILGLFVVLSDSDFCTLMTSKLRAQG</sequence>
<proteinExistence type="predicted"/>
<evidence type="ECO:0000313" key="2">
    <source>
        <dbReference type="Proteomes" id="UP000473658"/>
    </source>
</evidence>
<evidence type="ECO:0000313" key="1">
    <source>
        <dbReference type="EMBL" id="KAA3503218.1"/>
    </source>
</evidence>
<reference evidence="1 2" key="1">
    <citation type="submission" date="2018-08" db="EMBL/GenBank/DDBJ databases">
        <title>Crown Gall in kiwifruit.</title>
        <authorList>
            <person name="Visnovsky S.B."/>
            <person name="Pitman A.R."/>
        </authorList>
    </citation>
    <scope>NUCLEOTIDE SEQUENCE [LARGE SCALE GENOMIC DNA]</scope>
    <source>
        <strain evidence="1 2">SBV_302_78_2</strain>
    </source>
</reference>
<dbReference type="EMBL" id="QRFF01000002">
    <property type="protein sequence ID" value="KAA3503218.1"/>
    <property type="molecule type" value="Genomic_DNA"/>
</dbReference>
<comment type="caution">
    <text evidence="1">The sequence shown here is derived from an EMBL/GenBank/DDBJ whole genome shotgun (WGS) entry which is preliminary data.</text>
</comment>
<accession>A0AA88F5N3</accession>
<dbReference type="Proteomes" id="UP000473658">
    <property type="component" value="Unassembled WGS sequence"/>
</dbReference>
<protein>
    <submittedName>
        <fullName evidence="1">Uncharacterized protein</fullName>
    </submittedName>
</protein>
<organism evidence="1 2">
    <name type="scientific">Rhizobium rhizogenes</name>
    <name type="common">Agrobacterium rhizogenes</name>
    <dbReference type="NCBI Taxonomy" id="359"/>
    <lineage>
        <taxon>Bacteria</taxon>
        <taxon>Pseudomonadati</taxon>
        <taxon>Pseudomonadota</taxon>
        <taxon>Alphaproteobacteria</taxon>
        <taxon>Hyphomicrobiales</taxon>
        <taxon>Rhizobiaceae</taxon>
        <taxon>Rhizobium/Agrobacterium group</taxon>
        <taxon>Rhizobium</taxon>
    </lineage>
</organism>
<gene>
    <name evidence="1" type="ORF">DXM27_10160</name>
</gene>
<name>A0AA88F5N3_RHIRH</name>
<dbReference type="AlphaFoldDB" id="A0AA88F5N3"/>